<keyword evidence="3" id="KW-0238">DNA-binding</keyword>
<organism evidence="3 4">
    <name type="scientific">Corynebacterium minutissimum</name>
    <dbReference type="NCBI Taxonomy" id="38301"/>
    <lineage>
        <taxon>Bacteria</taxon>
        <taxon>Bacillati</taxon>
        <taxon>Actinomycetota</taxon>
        <taxon>Actinomycetes</taxon>
        <taxon>Mycobacteriales</taxon>
        <taxon>Corynebacteriaceae</taxon>
        <taxon>Corynebacterium</taxon>
    </lineage>
</organism>
<dbReference type="Pfam" id="PF13625">
    <property type="entry name" value="Helicase_C_3"/>
    <property type="match status" value="1"/>
</dbReference>
<dbReference type="EMBL" id="UFXP01000001">
    <property type="protein sequence ID" value="STC75841.1"/>
    <property type="molecule type" value="Genomic_DNA"/>
</dbReference>
<reference evidence="3 4" key="1">
    <citation type="submission" date="2018-06" db="EMBL/GenBank/DDBJ databases">
        <authorList>
            <consortium name="Pathogen Informatics"/>
            <person name="Doyle S."/>
        </authorList>
    </citation>
    <scope>NUCLEOTIDE SEQUENCE [LARGE SCALE GENOMIC DNA]</scope>
    <source>
        <strain evidence="3 4">NCTC10289</strain>
    </source>
</reference>
<feature type="region of interest" description="Disordered" evidence="1">
    <location>
        <begin position="596"/>
        <end position="618"/>
    </location>
</feature>
<feature type="domain" description="Helicase XPB/Ssl2 N-terminal" evidence="2">
    <location>
        <begin position="458"/>
        <end position="568"/>
    </location>
</feature>
<sequence>MQCSPEPQTGPVLPFIEALSLGSIMTSPKNRARITESYREWLSQLPEEDLRALLARRSDVVAPTPENFDTLATRLTLPMYVVDALSASNAEQLAALEDIAQRGGEVGMVEDTNPIVTQQLKELGLVFGNAPQVRIVTAVMGSLPTGWSLLNQESFEAEDIEALSKDERRVLDALASGDGVGYTTDTEPDINSDDPAKRLLAKGFLERINAHSMRLPRALARALAGDATPPIPTTPSGRAGTPESNPKADEAGAAAGLEVVRSMEQLIEILGAHPVSLLKDSSVGVRSLTQLAKELDLDKEDVAQLIGLGYHTRLLYRGEPDGLEGHFLAPTTGSQEWLEADLGEKWRILLEAWRDSPWASWEGTRALEEDTQVRRLRHFRKFILDVYAHSAVALTEEEFWEDLRFRSPLFASHTRNRTIEKLRAEAEWIGAVALGKATQVLLDASTATHLVPDTVSEFIIQQDLTVLVPGPLEPATHRTLASLADLESPGLASVYRISESTIRRGMDHGLTAEEITDFLKKHSPTGVPQALQFAIGDVAKRHGTLRSGPALSYLRSEDPALLELAVASVPGLRLLAPTVAVSQLRVGELLEKLRNKGLSPSPEDESGASLTAAPEPYLLPTPRKKARAHEPFSVDQAVQALKKSAQSPASKNKEEPDPLTLARAAARFHADIVISYADKSGSIRTVTVKPLSVEGGYIDALGAEGKPVRFPVHRISTVRFASDE</sequence>
<protein>
    <submittedName>
        <fullName evidence="3">Putative DNA-binding protein</fullName>
    </submittedName>
</protein>
<dbReference type="Proteomes" id="UP000254287">
    <property type="component" value="Unassembled WGS sequence"/>
</dbReference>
<evidence type="ECO:0000313" key="3">
    <source>
        <dbReference type="EMBL" id="STC75841.1"/>
    </source>
</evidence>
<evidence type="ECO:0000259" key="2">
    <source>
        <dbReference type="Pfam" id="PF13625"/>
    </source>
</evidence>
<proteinExistence type="predicted"/>
<gene>
    <name evidence="3" type="ORF">NCTC10289_00797</name>
</gene>
<evidence type="ECO:0000256" key="1">
    <source>
        <dbReference type="SAM" id="MobiDB-lite"/>
    </source>
</evidence>
<dbReference type="GO" id="GO:0003677">
    <property type="term" value="F:DNA binding"/>
    <property type="evidence" value="ECO:0007669"/>
    <property type="project" value="UniProtKB-KW"/>
</dbReference>
<feature type="region of interest" description="Disordered" evidence="1">
    <location>
        <begin position="225"/>
        <end position="250"/>
    </location>
</feature>
<dbReference type="InterPro" id="IPR032830">
    <property type="entry name" value="XPB/Ssl2_N"/>
</dbReference>
<accession>A0A376CVF3</accession>
<dbReference type="AlphaFoldDB" id="A0A376CVF3"/>
<evidence type="ECO:0000313" key="4">
    <source>
        <dbReference type="Proteomes" id="UP000254287"/>
    </source>
</evidence>
<name>A0A376CVF3_9CORY</name>